<dbReference type="STRING" id="410359.Pcal_1295"/>
<dbReference type="HOGENOM" id="CLU_1500332_0_0_2"/>
<name>A3MVQ2_PYRCJ</name>
<dbReference type="AlphaFoldDB" id="A3MVQ2"/>
<dbReference type="InterPro" id="IPR013442">
    <property type="entry name" value="SSO1393-like"/>
</dbReference>
<sequence length="188" mass="19922">MTYLLAAAGVSILRFVKVTGPAGRVDVSSCPRPWEVPELHMAAALGGVELELAASDTAEGVAAAKAVLLCAERLGVARPVGFFVVKRFRPGSLEGAADLLDKAVVRLLRRGGYVGLTSGAKPQVFYLLLAAWIAGAQPVYVDVGGGVHLLPRVEVRVDSLPRELLYAGDRPRGWVLELIRSGRLSSLP</sequence>
<dbReference type="OrthoDB" id="28215at2157"/>
<dbReference type="Proteomes" id="UP000001431">
    <property type="component" value="Chromosome"/>
</dbReference>
<dbReference type="Pfam" id="PF09651">
    <property type="entry name" value="Cas_APE2256"/>
    <property type="match status" value="1"/>
</dbReference>
<gene>
    <name evidence="2" type="ordered locus">Pcal_1295</name>
</gene>
<dbReference type="KEGG" id="pcl:Pcal_1295"/>
<evidence type="ECO:0000313" key="2">
    <source>
        <dbReference type="EMBL" id="ABO08719.1"/>
    </source>
</evidence>
<protein>
    <recommendedName>
        <fullName evidence="1">CRISPR system ring nuclease SSO1393-like domain-containing protein</fullName>
    </recommendedName>
</protein>
<dbReference type="eggNOG" id="arCOG01936">
    <property type="taxonomic scope" value="Archaea"/>
</dbReference>
<dbReference type="EMBL" id="CP000561">
    <property type="protein sequence ID" value="ABO08719.1"/>
    <property type="molecule type" value="Genomic_DNA"/>
</dbReference>
<feature type="domain" description="CRISPR system ring nuclease SSO1393-like" evidence="1">
    <location>
        <begin position="49"/>
        <end position="140"/>
    </location>
</feature>
<evidence type="ECO:0000259" key="1">
    <source>
        <dbReference type="Pfam" id="PF09651"/>
    </source>
</evidence>
<accession>A3MVQ2</accession>
<evidence type="ECO:0000313" key="3">
    <source>
        <dbReference type="Proteomes" id="UP000001431"/>
    </source>
</evidence>
<proteinExistence type="predicted"/>
<dbReference type="RefSeq" id="WP_011849977.1">
    <property type="nucleotide sequence ID" value="NC_009073.1"/>
</dbReference>
<reference evidence="2" key="1">
    <citation type="submission" date="2007-02" db="EMBL/GenBank/DDBJ databases">
        <title>Complete sequence of Pyrobaculum calidifontis JCM 11548.</title>
        <authorList>
            <consortium name="US DOE Joint Genome Institute"/>
            <person name="Copeland A."/>
            <person name="Lucas S."/>
            <person name="Lapidus A."/>
            <person name="Barry K."/>
            <person name="Glavina del Rio T."/>
            <person name="Dalin E."/>
            <person name="Tice H."/>
            <person name="Pitluck S."/>
            <person name="Chain P."/>
            <person name="Malfatti S."/>
            <person name="Shin M."/>
            <person name="Vergez L."/>
            <person name="Schmutz J."/>
            <person name="Larimer F."/>
            <person name="Land M."/>
            <person name="Hauser L."/>
            <person name="Kyrpides N."/>
            <person name="Mikhailova N."/>
            <person name="Cozen A.E."/>
            <person name="Fitz-Gibbon S.T."/>
            <person name="House C.H."/>
            <person name="Saltikov C."/>
            <person name="Lowe T.M."/>
            <person name="Richardson P."/>
        </authorList>
    </citation>
    <scope>NUCLEOTIDE SEQUENCE [LARGE SCALE GENOMIC DNA]</scope>
    <source>
        <strain evidence="2">JCM 11548</strain>
    </source>
</reference>
<keyword evidence="3" id="KW-1185">Reference proteome</keyword>
<dbReference type="GeneID" id="4908959"/>
<organism evidence="2 3">
    <name type="scientific">Pyrobaculum calidifontis (strain DSM 21063 / JCM 11548 / VA1)</name>
    <dbReference type="NCBI Taxonomy" id="410359"/>
    <lineage>
        <taxon>Archaea</taxon>
        <taxon>Thermoproteota</taxon>
        <taxon>Thermoprotei</taxon>
        <taxon>Thermoproteales</taxon>
        <taxon>Thermoproteaceae</taxon>
        <taxon>Pyrobaculum</taxon>
    </lineage>
</organism>